<organism evidence="1">
    <name type="scientific">marine sediment metagenome</name>
    <dbReference type="NCBI Taxonomy" id="412755"/>
    <lineage>
        <taxon>unclassified sequences</taxon>
        <taxon>metagenomes</taxon>
        <taxon>ecological metagenomes</taxon>
    </lineage>
</organism>
<dbReference type="AlphaFoldDB" id="A0A0F9IA37"/>
<evidence type="ECO:0000313" key="1">
    <source>
        <dbReference type="EMBL" id="KKM24486.1"/>
    </source>
</evidence>
<comment type="caution">
    <text evidence="1">The sequence shown here is derived from an EMBL/GenBank/DDBJ whole genome shotgun (WGS) entry which is preliminary data.</text>
</comment>
<proteinExistence type="predicted"/>
<reference evidence="1" key="1">
    <citation type="journal article" date="2015" name="Nature">
        <title>Complex archaea that bridge the gap between prokaryotes and eukaryotes.</title>
        <authorList>
            <person name="Spang A."/>
            <person name="Saw J.H."/>
            <person name="Jorgensen S.L."/>
            <person name="Zaremba-Niedzwiedzka K."/>
            <person name="Martijn J."/>
            <person name="Lind A.E."/>
            <person name="van Eijk R."/>
            <person name="Schleper C."/>
            <person name="Guy L."/>
            <person name="Ettema T.J."/>
        </authorList>
    </citation>
    <scope>NUCLEOTIDE SEQUENCE</scope>
</reference>
<dbReference type="EMBL" id="LAZR01012913">
    <property type="protein sequence ID" value="KKM24486.1"/>
    <property type="molecule type" value="Genomic_DNA"/>
</dbReference>
<sequence>MINPLKRAVLFALLSGAFLISGIIPSKIVFAAIVDQQSVINANVQARGFRQKLDPAIASSTIDTYVFEARLNQTGFPFASQPVRFGLFHFPSGDCGATTVPGSFNFSAGTSDTTTFQTITFTLDTPKFANEDLLLGPPASFGQPCIEVTVLLGKTINIQTSGSSDLYPNGEASFINPFTPWNTDSSHRDLFFRLEVTEVDSIEITFPADTSTPPYDFSNWIIEFSTATSTTATSTDFYLKRIFTGLSTSTIIEVAGGSIELESPLNINNIFAFDPNTTYFSFAQLRYFADFQAVGEIVATSDIISFTTSNLSENDLSFFDLPTSTSTEFAVTCDPESGFFVNSFCNLARFLFVPTTQSIQNFSDLKEQVTTKPPIGYFTLIKNEFSNLNATGTPIFVLEGLEGLETGFLDQVRDVLEILFFLIFGFWLLRRVINFDFHL</sequence>
<gene>
    <name evidence="1" type="ORF">LCGC14_1604580</name>
</gene>
<accession>A0A0F9IA37</accession>
<protein>
    <submittedName>
        <fullName evidence="1">Uncharacterized protein</fullName>
    </submittedName>
</protein>
<name>A0A0F9IA37_9ZZZZ</name>